<dbReference type="PANTHER" id="PTHR43280:SF2">
    <property type="entry name" value="HTH-TYPE TRANSCRIPTIONAL REGULATOR EXSA"/>
    <property type="match status" value="1"/>
</dbReference>
<accession>A0ABM9BN55</accession>
<evidence type="ECO:0000256" key="1">
    <source>
        <dbReference type="ARBA" id="ARBA00023015"/>
    </source>
</evidence>
<dbReference type="Pfam" id="PF12833">
    <property type="entry name" value="HTH_18"/>
    <property type="match status" value="1"/>
</dbReference>
<feature type="coiled-coil region" evidence="4">
    <location>
        <begin position="396"/>
        <end position="423"/>
    </location>
</feature>
<dbReference type="SUPFAM" id="SSF46689">
    <property type="entry name" value="Homeodomain-like"/>
    <property type="match status" value="2"/>
</dbReference>
<dbReference type="InterPro" id="IPR037923">
    <property type="entry name" value="HTH-like"/>
</dbReference>
<evidence type="ECO:0000256" key="4">
    <source>
        <dbReference type="SAM" id="Coils"/>
    </source>
</evidence>
<proteinExistence type="predicted"/>
<name>A0ABM9BN55_9BACL</name>
<evidence type="ECO:0000256" key="2">
    <source>
        <dbReference type="ARBA" id="ARBA00023125"/>
    </source>
</evidence>
<dbReference type="InterPro" id="IPR002491">
    <property type="entry name" value="ABC_transptr_periplasmic_BD"/>
</dbReference>
<organism evidence="7 8">
    <name type="scientific">Paenibacillus plantiphilus</name>
    <dbReference type="NCBI Taxonomy" id="2905650"/>
    <lineage>
        <taxon>Bacteria</taxon>
        <taxon>Bacillati</taxon>
        <taxon>Bacillota</taxon>
        <taxon>Bacilli</taxon>
        <taxon>Bacillales</taxon>
        <taxon>Paenibacillaceae</taxon>
        <taxon>Paenibacillus</taxon>
    </lineage>
</organism>
<reference evidence="7" key="1">
    <citation type="submission" date="2022-01" db="EMBL/GenBank/DDBJ databases">
        <authorList>
            <person name="Criscuolo A."/>
        </authorList>
    </citation>
    <scope>NUCLEOTIDE SEQUENCE</scope>
    <source>
        <strain evidence="7">CIP111893</strain>
    </source>
</reference>
<evidence type="ECO:0000313" key="7">
    <source>
        <dbReference type="EMBL" id="CAH1189925.1"/>
    </source>
</evidence>
<dbReference type="Pfam" id="PF02311">
    <property type="entry name" value="AraC_binding"/>
    <property type="match status" value="1"/>
</dbReference>
<keyword evidence="2" id="KW-0238">DNA-binding</keyword>
<dbReference type="InterPro" id="IPR003313">
    <property type="entry name" value="AraC-bd"/>
</dbReference>
<protein>
    <submittedName>
        <fullName evidence="7">HTH-type transcriptional activator Btr</fullName>
    </submittedName>
</protein>
<dbReference type="InterPro" id="IPR018060">
    <property type="entry name" value="HTH_AraC"/>
</dbReference>
<feature type="domain" description="HTH araC/xylS-type" evidence="5">
    <location>
        <begin position="196"/>
        <end position="294"/>
    </location>
</feature>
<dbReference type="PANTHER" id="PTHR43280">
    <property type="entry name" value="ARAC-FAMILY TRANSCRIPTIONAL REGULATOR"/>
    <property type="match status" value="1"/>
</dbReference>
<keyword evidence="4" id="KW-0175">Coiled coil</keyword>
<dbReference type="InterPro" id="IPR009057">
    <property type="entry name" value="Homeodomain-like_sf"/>
</dbReference>
<dbReference type="EMBL" id="CAKMMF010000001">
    <property type="protein sequence ID" value="CAH1189925.1"/>
    <property type="molecule type" value="Genomic_DNA"/>
</dbReference>
<keyword evidence="3" id="KW-0804">Transcription</keyword>
<feature type="domain" description="Fe/B12 periplasmic-binding" evidence="6">
    <location>
        <begin position="299"/>
        <end position="550"/>
    </location>
</feature>
<gene>
    <name evidence="7" type="primary">btr_1</name>
    <name evidence="7" type="ORF">PAECIP111893_00023</name>
</gene>
<dbReference type="SUPFAM" id="SSF51215">
    <property type="entry name" value="Regulatory protein AraC"/>
    <property type="match status" value="1"/>
</dbReference>
<evidence type="ECO:0000259" key="6">
    <source>
        <dbReference type="PROSITE" id="PS50983"/>
    </source>
</evidence>
<dbReference type="Proteomes" id="UP000838686">
    <property type="component" value="Unassembled WGS sequence"/>
</dbReference>
<evidence type="ECO:0000259" key="5">
    <source>
        <dbReference type="PROSITE" id="PS01124"/>
    </source>
</evidence>
<dbReference type="Gene3D" id="3.40.50.1980">
    <property type="entry name" value="Nitrogenase molybdenum iron protein domain"/>
    <property type="match status" value="2"/>
</dbReference>
<keyword evidence="8" id="KW-1185">Reference proteome</keyword>
<dbReference type="PROSITE" id="PS01124">
    <property type="entry name" value="HTH_ARAC_FAMILY_2"/>
    <property type="match status" value="1"/>
</dbReference>
<dbReference type="SUPFAM" id="SSF53807">
    <property type="entry name" value="Helical backbone' metal receptor"/>
    <property type="match status" value="1"/>
</dbReference>
<evidence type="ECO:0000256" key="3">
    <source>
        <dbReference type="ARBA" id="ARBA00023163"/>
    </source>
</evidence>
<dbReference type="SMART" id="SM00342">
    <property type="entry name" value="HTH_ARAC"/>
    <property type="match status" value="1"/>
</dbReference>
<dbReference type="PROSITE" id="PS50983">
    <property type="entry name" value="FE_B12_PBP"/>
    <property type="match status" value="1"/>
</dbReference>
<evidence type="ECO:0000313" key="8">
    <source>
        <dbReference type="Proteomes" id="UP000838686"/>
    </source>
</evidence>
<dbReference type="Gene3D" id="1.10.10.60">
    <property type="entry name" value="Homeodomain-like"/>
    <property type="match status" value="2"/>
</dbReference>
<keyword evidence="1" id="KW-0805">Transcription regulation</keyword>
<dbReference type="Pfam" id="PF01497">
    <property type="entry name" value="Peripla_BP_2"/>
    <property type="match status" value="1"/>
</dbReference>
<comment type="caution">
    <text evidence="7">The sequence shown here is derived from an EMBL/GenBank/DDBJ whole genome shotgun (WGS) entry which is preliminary data.</text>
</comment>
<sequence length="556" mass="63540">MSIIINDSNDSSCPKEGDAIVGKAVYTLSKHSICLMHTVGLRTSASTRKLRLRPAPVYVLYYVARGSGTLRMCGETILFAKQQLYLIPPHSGAVVTCHTESVEYYVVSFSFVTGRLPATVEQHSREIMEEPALLPAGALPLLHPPQICRLIEKLYQESCRQCDEFRIQLRFQELLIALLQQLERTTAAHSSERSIELTIDFMERNFHEKLDVKRLSEMAGLTLSSFSRLFKQVKGTSPTEYLAGIRMESAKRMLEQNRYKIKDVASAVGYRDEFYFSHMFHRMVGVSPTLYMKQTRMKVAVASCLQYSDCLRSLGIEPVSSVNCFRYPGMSEEEYEHIYRSRMDELRAAKPDLIICDRHHGRFETEFKSLASQVVLLKEMNWRDNYEKIAEILGLQAEMDNRLQELEMRTAAARRQLQSALRGESFIVIQVTHLGIRLQGMVGHPLNELLYSELGLLPGKNMPMSTASLELAPEWLPQLEADRLLIHMNHLRAGSEQIYARMENTHVWQTIRAVQHKQVYFIPNWFRMSWSPSGREAVLEELLELTGAAELTGPQA</sequence>